<proteinExistence type="inferred from homology"/>
<keyword evidence="16" id="KW-1185">Reference proteome</keyword>
<dbReference type="Gene3D" id="1.20.140.10">
    <property type="entry name" value="Butyryl-CoA Dehydrogenase, subunit A, domain 3"/>
    <property type="match status" value="1"/>
</dbReference>
<accession>A0A9X3LKD3</accession>
<evidence type="ECO:0000313" key="15">
    <source>
        <dbReference type="EMBL" id="MCZ9289515.1"/>
    </source>
</evidence>
<reference evidence="15" key="1">
    <citation type="submission" date="2022-02" db="EMBL/GenBank/DDBJ databases">
        <title>Corynebacterium sp. from urogenital microbiome.</title>
        <authorList>
            <person name="Cappelli E.A."/>
            <person name="Ribeiro T.G."/>
            <person name="Peixe L."/>
        </authorList>
    </citation>
    <scope>NUCLEOTIDE SEQUENCE</scope>
    <source>
        <strain evidence="15">C8Ua_174</strain>
    </source>
</reference>
<dbReference type="SUPFAM" id="SSF56645">
    <property type="entry name" value="Acyl-CoA dehydrogenase NM domain-like"/>
    <property type="match status" value="1"/>
</dbReference>
<dbReference type="GO" id="GO:0050660">
    <property type="term" value="F:flavin adenine dinucleotide binding"/>
    <property type="evidence" value="ECO:0007669"/>
    <property type="project" value="InterPro"/>
</dbReference>
<comment type="caution">
    <text evidence="15">The sequence shown here is derived from an EMBL/GenBank/DDBJ whole genome shotgun (WGS) entry which is preliminary data.</text>
</comment>
<dbReference type="RefSeq" id="WP_269944341.1">
    <property type="nucleotide sequence ID" value="NZ_JAKMUT010000003.1"/>
</dbReference>
<dbReference type="InterPro" id="IPR009100">
    <property type="entry name" value="AcylCoA_DH/oxidase_NM_dom_sf"/>
</dbReference>
<evidence type="ECO:0000256" key="11">
    <source>
        <dbReference type="RuleBase" id="RU362125"/>
    </source>
</evidence>
<keyword evidence="6 11" id="KW-0560">Oxidoreductase</keyword>
<keyword evidence="5 11" id="KW-0274">FAD</keyword>
<dbReference type="PANTHER" id="PTHR48083:SF20">
    <property type="entry name" value="LONG-CHAIN SPECIFIC ACYL-COA DEHYDROGENASE, MITOCHONDRIAL"/>
    <property type="match status" value="1"/>
</dbReference>
<evidence type="ECO:0000256" key="10">
    <source>
        <dbReference type="ARBA" id="ARBA00052546"/>
    </source>
</evidence>
<dbReference type="SUPFAM" id="SSF47203">
    <property type="entry name" value="Acyl-CoA dehydrogenase C-terminal domain-like"/>
    <property type="match status" value="1"/>
</dbReference>
<evidence type="ECO:0000313" key="16">
    <source>
        <dbReference type="Proteomes" id="UP001146469"/>
    </source>
</evidence>
<comment type="pathway">
    <text evidence="2">Siderophore biosynthesis; mycobactin biosynthesis.</text>
</comment>
<dbReference type="EMBL" id="JAKMUT010000003">
    <property type="protein sequence ID" value="MCZ9289515.1"/>
    <property type="molecule type" value="Genomic_DNA"/>
</dbReference>
<evidence type="ECO:0000259" key="12">
    <source>
        <dbReference type="Pfam" id="PF00441"/>
    </source>
</evidence>
<dbReference type="InterPro" id="IPR009075">
    <property type="entry name" value="AcylCo_DH/oxidase_C"/>
</dbReference>
<dbReference type="GO" id="GO:0033539">
    <property type="term" value="P:fatty acid beta-oxidation using acyl-CoA dehydrogenase"/>
    <property type="evidence" value="ECO:0007669"/>
    <property type="project" value="TreeGrafter"/>
</dbReference>
<dbReference type="PANTHER" id="PTHR48083">
    <property type="entry name" value="MEDIUM-CHAIN SPECIFIC ACYL-COA DEHYDROGENASE, MITOCHONDRIAL-RELATED"/>
    <property type="match status" value="1"/>
</dbReference>
<dbReference type="FunFam" id="1.20.140.10:FF:000001">
    <property type="entry name" value="Acyl-CoA dehydrogenase"/>
    <property type="match status" value="1"/>
</dbReference>
<feature type="domain" description="Acyl-CoA dehydrogenase/oxidase N-terminal" evidence="14">
    <location>
        <begin position="12"/>
        <end position="123"/>
    </location>
</feature>
<dbReference type="Pfam" id="PF02771">
    <property type="entry name" value="Acyl-CoA_dh_N"/>
    <property type="match status" value="1"/>
</dbReference>
<comment type="function">
    <text evidence="7">Catalyzes the dehydrogenation at the alpha-beta position of ACP-bound acyl chains. This results in the introduction of a double bond in the lipidic chain, which is further transferred to the epsilon-amino group of lysine residue in the mycobactin core by MbtK.</text>
</comment>
<comment type="cofactor">
    <cofactor evidence="1 11">
        <name>FAD</name>
        <dbReference type="ChEBI" id="CHEBI:57692"/>
    </cofactor>
</comment>
<dbReference type="Pfam" id="PF02770">
    <property type="entry name" value="Acyl-CoA_dh_M"/>
    <property type="match status" value="1"/>
</dbReference>
<evidence type="ECO:0000256" key="1">
    <source>
        <dbReference type="ARBA" id="ARBA00001974"/>
    </source>
</evidence>
<evidence type="ECO:0000256" key="9">
    <source>
        <dbReference type="ARBA" id="ARBA00042660"/>
    </source>
</evidence>
<dbReference type="InterPro" id="IPR006091">
    <property type="entry name" value="Acyl-CoA_Oxase/DH_mid-dom"/>
</dbReference>
<dbReference type="Gene3D" id="1.10.540.10">
    <property type="entry name" value="Acyl-CoA dehydrogenase/oxidase, N-terminal domain"/>
    <property type="match status" value="1"/>
</dbReference>
<dbReference type="AlphaFoldDB" id="A0A9X3LKD3"/>
<dbReference type="InterPro" id="IPR006089">
    <property type="entry name" value="Acyl-CoA_DH_CS"/>
</dbReference>
<evidence type="ECO:0000256" key="6">
    <source>
        <dbReference type="ARBA" id="ARBA00023002"/>
    </source>
</evidence>
<dbReference type="InterPro" id="IPR036250">
    <property type="entry name" value="AcylCo_DH-like_C"/>
</dbReference>
<comment type="catalytic activity">
    <reaction evidence="10">
        <text>a 2,3-saturated acyl-CoA + A = a 2,3-dehydroacyl-CoA + AH2</text>
        <dbReference type="Rhea" id="RHEA:48608"/>
        <dbReference type="ChEBI" id="CHEBI:13193"/>
        <dbReference type="ChEBI" id="CHEBI:17499"/>
        <dbReference type="ChEBI" id="CHEBI:60015"/>
        <dbReference type="ChEBI" id="CHEBI:65111"/>
    </reaction>
</comment>
<evidence type="ECO:0000259" key="14">
    <source>
        <dbReference type="Pfam" id="PF02771"/>
    </source>
</evidence>
<evidence type="ECO:0000256" key="8">
    <source>
        <dbReference type="ARBA" id="ARBA00040394"/>
    </source>
</evidence>
<dbReference type="FunFam" id="1.10.540.10:FF:000026">
    <property type="entry name" value="Acyl-CoA dehydrogenase medium chain"/>
    <property type="match status" value="1"/>
</dbReference>
<evidence type="ECO:0000259" key="13">
    <source>
        <dbReference type="Pfam" id="PF02770"/>
    </source>
</evidence>
<dbReference type="FunFam" id="2.40.110.10:FF:000002">
    <property type="entry name" value="Acyl-CoA dehydrogenase fadE12"/>
    <property type="match status" value="1"/>
</dbReference>
<keyword evidence="4 11" id="KW-0285">Flavoprotein</keyword>
<dbReference type="Gene3D" id="2.40.110.10">
    <property type="entry name" value="Butyryl-CoA Dehydrogenase, subunit A, domain 2"/>
    <property type="match status" value="1"/>
</dbReference>
<evidence type="ECO:0000256" key="4">
    <source>
        <dbReference type="ARBA" id="ARBA00022630"/>
    </source>
</evidence>
<dbReference type="GO" id="GO:0003995">
    <property type="term" value="F:acyl-CoA dehydrogenase activity"/>
    <property type="evidence" value="ECO:0007669"/>
    <property type="project" value="InterPro"/>
</dbReference>
<dbReference type="InterPro" id="IPR046373">
    <property type="entry name" value="Acyl-CoA_Oxase/DH_mid-dom_sf"/>
</dbReference>
<evidence type="ECO:0000256" key="2">
    <source>
        <dbReference type="ARBA" id="ARBA00005102"/>
    </source>
</evidence>
<dbReference type="GO" id="GO:0005737">
    <property type="term" value="C:cytoplasm"/>
    <property type="evidence" value="ECO:0007669"/>
    <property type="project" value="TreeGrafter"/>
</dbReference>
<sequence>MILDNYRATWETEETDALRLHAREFIAREVTPNELKWEENHQVEREFWNKAGDAGLLCASIPEEYGGGGGTFAHEAVIQQELALAGNSAWHNGVHSVIVAHYIYQLGTEEQRKRWLPGMASGELVGAIAMTEPGTGSDLQAIKTRAELDGDEWVINGSKTFITNGTHCDVVVIVARTNDQPGGRGLSLIVAETKDLEGFERGRVLDKIGQRGQDTRELFFTDMRVPADNLLGGKEGMGFLQLMQQLPQERLILAIAGSSACEGAVRETIRYVNDREAFGRPILGFQNTQFVLAECASETLAAKTLTDHCTALHIEGKLTPAQASAAKYLASDLQSSVADRCLQLFGGYGFMREYPISRMYTDARVQRIYGGTNEIMKLLIAREFKQD</sequence>
<evidence type="ECO:0000256" key="5">
    <source>
        <dbReference type="ARBA" id="ARBA00022827"/>
    </source>
</evidence>
<evidence type="ECO:0000256" key="3">
    <source>
        <dbReference type="ARBA" id="ARBA00009347"/>
    </source>
</evidence>
<dbReference type="PROSITE" id="PS00073">
    <property type="entry name" value="ACYL_COA_DH_2"/>
    <property type="match status" value="1"/>
</dbReference>
<dbReference type="InterPro" id="IPR050741">
    <property type="entry name" value="Acyl-CoA_dehydrogenase"/>
</dbReference>
<gene>
    <name evidence="15" type="ORF">L8V00_04730</name>
</gene>
<dbReference type="Proteomes" id="UP001146469">
    <property type="component" value="Unassembled WGS sequence"/>
</dbReference>
<evidence type="ECO:0000256" key="7">
    <source>
        <dbReference type="ARBA" id="ARBA00037085"/>
    </source>
</evidence>
<comment type="similarity">
    <text evidence="3 11">Belongs to the acyl-CoA dehydrogenase family.</text>
</comment>
<feature type="domain" description="Acyl-CoA oxidase/dehydrogenase middle" evidence="13">
    <location>
        <begin position="127"/>
        <end position="223"/>
    </location>
</feature>
<dbReference type="InterPro" id="IPR013786">
    <property type="entry name" value="AcylCoA_DH/ox_N"/>
</dbReference>
<name>A0A9X3LKD3_9CORY</name>
<organism evidence="15 16">
    <name type="scientific">Corynebacterium evansiae</name>
    <dbReference type="NCBI Taxonomy" id="2913499"/>
    <lineage>
        <taxon>Bacteria</taxon>
        <taxon>Bacillati</taxon>
        <taxon>Actinomycetota</taxon>
        <taxon>Actinomycetes</taxon>
        <taxon>Mycobacteriales</taxon>
        <taxon>Corynebacteriaceae</taxon>
        <taxon>Corynebacterium</taxon>
    </lineage>
</organism>
<dbReference type="InterPro" id="IPR037069">
    <property type="entry name" value="AcylCoA_DH/ox_N_sf"/>
</dbReference>
<dbReference type="Pfam" id="PF00441">
    <property type="entry name" value="Acyl-CoA_dh_1"/>
    <property type="match status" value="1"/>
</dbReference>
<feature type="domain" description="Acyl-CoA dehydrogenase/oxidase C-terminal" evidence="12">
    <location>
        <begin position="236"/>
        <end position="383"/>
    </location>
</feature>
<protein>
    <recommendedName>
        <fullName evidence="8">Acyl-[acyl-carrier-protein] dehydrogenase MbtN</fullName>
    </recommendedName>
    <alternativeName>
        <fullName evidence="9">Mycobactin synthase protein N</fullName>
    </alternativeName>
</protein>